<organism evidence="1 2">
    <name type="scientific">Pseudomonas phage Psa21</name>
    <dbReference type="NCBI Taxonomy" id="2530023"/>
    <lineage>
        <taxon>Viruses</taxon>
        <taxon>Duplodnaviria</taxon>
        <taxon>Heunggongvirae</taxon>
        <taxon>Uroviricota</taxon>
        <taxon>Caudoviricetes</taxon>
        <taxon>Chimalliviridae</taxon>
        <taxon>Tepukevirus</taxon>
        <taxon>Tepukevirus Psa21</taxon>
    </lineage>
</organism>
<evidence type="ECO:0000313" key="1">
    <source>
        <dbReference type="EMBL" id="QBJ02721.1"/>
    </source>
</evidence>
<dbReference type="EMBL" id="MK552327">
    <property type="protein sequence ID" value="QBJ02721.1"/>
    <property type="molecule type" value="Genomic_DNA"/>
</dbReference>
<proteinExistence type="predicted"/>
<dbReference type="Proteomes" id="UP000294134">
    <property type="component" value="Segment"/>
</dbReference>
<evidence type="ECO:0000313" key="2">
    <source>
        <dbReference type="Proteomes" id="UP000294134"/>
    </source>
</evidence>
<reference evidence="1 2" key="1">
    <citation type="submission" date="2019-02" db="EMBL/GenBank/DDBJ databases">
        <authorList>
            <person name="Frampton R.A."/>
            <person name="Wojtus J.K."/>
            <person name="Fineran P.C."/>
            <person name="Hendrickson H.L."/>
        </authorList>
    </citation>
    <scope>NUCLEOTIDE SEQUENCE [LARGE SCALE GENOMIC DNA]</scope>
</reference>
<name>A0A481W4M9_9CAUD</name>
<keyword evidence="2" id="KW-1185">Reference proteome</keyword>
<accession>A0A481W4M9</accession>
<gene>
    <name evidence="1" type="ORF">PSA21_195</name>
</gene>
<sequence>MNAPQRYRVVGVMTDWEARFLLMSDHWLLQTDALKQCNDQVRKSREWVNKHRGLEKPNENFGNPE</sequence>
<protein>
    <submittedName>
        <fullName evidence="1">Uncharacterized protein</fullName>
    </submittedName>
</protein>